<comment type="caution">
    <text evidence="2">The sequence shown here is derived from an EMBL/GenBank/DDBJ whole genome shotgun (WGS) entry which is preliminary data.</text>
</comment>
<dbReference type="RefSeq" id="WP_229959770.1">
    <property type="nucleotide sequence ID" value="NZ_JAJJWI010000006.1"/>
</dbReference>
<keyword evidence="3" id="KW-1185">Reference proteome</keyword>
<dbReference type="EMBL" id="JBHUHV010000002">
    <property type="protein sequence ID" value="MFD2065430.1"/>
    <property type="molecule type" value="Genomic_DNA"/>
</dbReference>
<proteinExistence type="predicted"/>
<accession>A0ABW4WUH2</accession>
<evidence type="ECO:0000256" key="1">
    <source>
        <dbReference type="SAM" id="Phobius"/>
    </source>
</evidence>
<evidence type="ECO:0000313" key="2">
    <source>
        <dbReference type="EMBL" id="MFD2065430.1"/>
    </source>
</evidence>
<feature type="transmembrane region" description="Helical" evidence="1">
    <location>
        <begin position="105"/>
        <end position="126"/>
    </location>
</feature>
<feature type="transmembrane region" description="Helical" evidence="1">
    <location>
        <begin position="55"/>
        <end position="78"/>
    </location>
</feature>
<protein>
    <submittedName>
        <fullName evidence="2">ABC transporter permease</fullName>
    </submittedName>
</protein>
<organism evidence="2 3">
    <name type="scientific">Pontibacter silvestris</name>
    <dbReference type="NCBI Taxonomy" id="2305183"/>
    <lineage>
        <taxon>Bacteria</taxon>
        <taxon>Pseudomonadati</taxon>
        <taxon>Bacteroidota</taxon>
        <taxon>Cytophagia</taxon>
        <taxon>Cytophagales</taxon>
        <taxon>Hymenobacteraceae</taxon>
        <taxon>Pontibacter</taxon>
    </lineage>
</organism>
<name>A0ABW4WUH2_9BACT</name>
<feature type="transmembrane region" description="Helical" evidence="1">
    <location>
        <begin position="146"/>
        <end position="167"/>
    </location>
</feature>
<feature type="transmembrane region" description="Helical" evidence="1">
    <location>
        <begin position="174"/>
        <end position="192"/>
    </location>
</feature>
<keyword evidence="1" id="KW-0812">Transmembrane</keyword>
<feature type="transmembrane region" description="Helical" evidence="1">
    <location>
        <begin position="12"/>
        <end position="35"/>
    </location>
</feature>
<dbReference type="Pfam" id="PF12730">
    <property type="entry name" value="ABC2_membrane_4"/>
    <property type="match status" value="1"/>
</dbReference>
<reference evidence="3" key="1">
    <citation type="journal article" date="2019" name="Int. J. Syst. Evol. Microbiol.">
        <title>The Global Catalogue of Microorganisms (GCM) 10K type strain sequencing project: providing services to taxonomists for standard genome sequencing and annotation.</title>
        <authorList>
            <consortium name="The Broad Institute Genomics Platform"/>
            <consortium name="The Broad Institute Genome Sequencing Center for Infectious Disease"/>
            <person name="Wu L."/>
            <person name="Ma J."/>
        </authorList>
    </citation>
    <scope>NUCLEOTIDE SEQUENCE [LARGE SCALE GENOMIC DNA]</scope>
    <source>
        <strain evidence="3">JCM 16545</strain>
    </source>
</reference>
<dbReference type="PANTHER" id="PTHR37305:SF1">
    <property type="entry name" value="MEMBRANE PROTEIN"/>
    <property type="match status" value="1"/>
</dbReference>
<dbReference type="Proteomes" id="UP001597369">
    <property type="component" value="Unassembled WGS sequence"/>
</dbReference>
<keyword evidence="1" id="KW-1133">Transmembrane helix</keyword>
<sequence length="256" mass="29066">MNLLRIELRKVLPYRTFWFILGIYALLMVLILYASSHITVNGTDLGTTAFTLPELWQRLTYVASYFNLLLGVLIIILVSDEYSFRTIRQQVIDGLSRQDVVMAKFFVVLTLAITSTVFLLVIGLYFGLVHGTNHSLSAIFSQSDFLLYYLVQAVAYMSLALLVSFFLRKSGLSIIAFIAYAKIIEPIIHFNVPDTLDKYMPMKVFNSLTPMPGQEILDQLTMPTELLSPAWAVLPSLLYIGLLLLLSFYTLKLRDI</sequence>
<dbReference type="PANTHER" id="PTHR37305">
    <property type="entry name" value="INTEGRAL MEMBRANE PROTEIN-RELATED"/>
    <property type="match status" value="1"/>
</dbReference>
<gene>
    <name evidence="2" type="ORF">ACFSKU_00925</name>
</gene>
<keyword evidence="1" id="KW-0472">Membrane</keyword>
<feature type="transmembrane region" description="Helical" evidence="1">
    <location>
        <begin position="230"/>
        <end position="251"/>
    </location>
</feature>
<evidence type="ECO:0000313" key="3">
    <source>
        <dbReference type="Proteomes" id="UP001597369"/>
    </source>
</evidence>